<reference evidence="1 2" key="2">
    <citation type="journal article" date="2010" name="Stand. Genomic Sci.">
        <title>Complete genome sequence of Gordonia bronchialis type strain (3410).</title>
        <authorList>
            <person name="Ivanova N."/>
            <person name="Sikorski J."/>
            <person name="Jando M."/>
            <person name="Lapidus A."/>
            <person name="Nolan M."/>
            <person name="Lucas S."/>
            <person name="Del Rio T.G."/>
            <person name="Tice H."/>
            <person name="Copeland A."/>
            <person name="Cheng J.F."/>
            <person name="Chen F."/>
            <person name="Bruce D."/>
            <person name="Goodwin L."/>
            <person name="Pitluck S."/>
            <person name="Mavromatis K."/>
            <person name="Ovchinnikova G."/>
            <person name="Pati A."/>
            <person name="Chen A."/>
            <person name="Palaniappan K."/>
            <person name="Land M."/>
            <person name="Hauser L."/>
            <person name="Chang Y.J."/>
            <person name="Jeffries C.D."/>
            <person name="Chain P."/>
            <person name="Saunders E."/>
            <person name="Han C."/>
            <person name="Detter J.C."/>
            <person name="Brettin T."/>
            <person name="Rohde M."/>
            <person name="Goker M."/>
            <person name="Bristow J."/>
            <person name="Eisen J.A."/>
            <person name="Markowitz V."/>
            <person name="Hugenholtz P."/>
            <person name="Klenk H.P."/>
            <person name="Kyrpides N.C."/>
        </authorList>
    </citation>
    <scope>NUCLEOTIDE SEQUENCE [LARGE SCALE GENOMIC DNA]</scope>
    <source>
        <strain evidence="2">ATCC 25592 / DSM 43247 / BCRC 13721 / JCM 3198 / KCTC 3076 / NBRC 16047 / NCTC 10667</strain>
    </source>
</reference>
<dbReference type="RefSeq" id="WP_012832962.1">
    <property type="nucleotide sequence ID" value="NC_013441.1"/>
</dbReference>
<proteinExistence type="predicted"/>
<evidence type="ECO:0000313" key="2">
    <source>
        <dbReference type="Proteomes" id="UP000001219"/>
    </source>
</evidence>
<keyword evidence="2" id="KW-1185">Reference proteome</keyword>
<dbReference type="Pfam" id="PF08893">
    <property type="entry name" value="DUF1839"/>
    <property type="match status" value="1"/>
</dbReference>
<gene>
    <name evidence="1" type="ordered locus">Gbro_1075</name>
</gene>
<name>D0L4G0_GORB4</name>
<dbReference type="AlphaFoldDB" id="D0L4G0"/>
<dbReference type="InterPro" id="IPR014989">
    <property type="entry name" value="DUF1839"/>
</dbReference>
<dbReference type="HOGENOM" id="CLU_055969_0_0_11"/>
<reference evidence="2" key="1">
    <citation type="submission" date="2009-10" db="EMBL/GenBank/DDBJ databases">
        <title>The complete chromosome of Gordonia bronchialis DSM 43247.</title>
        <authorList>
            <consortium name="US DOE Joint Genome Institute (JGI-PGF)"/>
            <person name="Lucas S."/>
            <person name="Copeland A."/>
            <person name="Lapidus A."/>
            <person name="Glavina del Rio T."/>
            <person name="Dalin E."/>
            <person name="Tice H."/>
            <person name="Bruce D."/>
            <person name="Goodwin L."/>
            <person name="Pitluck S."/>
            <person name="Kyrpides N."/>
            <person name="Mavromatis K."/>
            <person name="Ivanova N."/>
            <person name="Ovchinnikova G."/>
            <person name="Saunders E."/>
            <person name="Brettin T."/>
            <person name="Detter J.C."/>
            <person name="Han C."/>
            <person name="Larimer F."/>
            <person name="Land M."/>
            <person name="Hauser L."/>
            <person name="Markowitz V."/>
            <person name="Cheng J.-F."/>
            <person name="Hugenholtz P."/>
            <person name="Woyke T."/>
            <person name="Wu D."/>
            <person name="Jando M."/>
            <person name="Schneider S."/>
            <person name="Goeker M."/>
            <person name="Klenk H.-P."/>
            <person name="Eisen J.A."/>
        </authorList>
    </citation>
    <scope>NUCLEOTIDE SEQUENCE [LARGE SCALE GENOMIC DNA]</scope>
    <source>
        <strain evidence="2">ATCC 25592 / DSM 43247 / BCRC 13721 / JCM 3198 / KCTC 3076 / NBRC 16047 / NCTC 10667</strain>
    </source>
</reference>
<dbReference type="eggNOG" id="ENOG502Z9WS">
    <property type="taxonomic scope" value="Bacteria"/>
</dbReference>
<evidence type="ECO:0000313" key="1">
    <source>
        <dbReference type="EMBL" id="ACY20384.1"/>
    </source>
</evidence>
<dbReference type="STRING" id="526226.Gbro_1075"/>
<sequence length="323" mass="35166">MIADIATTGSPVGISAAADGYQPHAAHAPDRIWQETNCYLDLWIEVLHALGHDPVPSFVCALSADHDGAQWSFLKPAPEDLRTMYGLEVAEETLWRPVLDTVCSGPQRGLLHTVEVDSWWLPDTAGTDYRTGHVKTTIVPVAVDRDARSLTYVHNAGVYELSGEDFAGLFAPPELPPYVEQIRRVGPDPGNRVDPDLIRAVARRHLDRRPPGNPAARLADSVRDALSWLPDADMTTFHLWSFATLRQCGATAEVAADLADLLARDGLDTTPAAERLRAVALTAKTVQFKMARAARGRAVDLDDLLSALTSDWLAGIDLLDQAV</sequence>
<organism evidence="1 2">
    <name type="scientific">Gordonia bronchialis (strain ATCC 25592 / DSM 43247 / BCRC 13721 / JCM 3198 / KCTC 3076 / NBRC 16047 / NCTC 10667)</name>
    <name type="common">Rhodococcus bronchialis</name>
    <dbReference type="NCBI Taxonomy" id="526226"/>
    <lineage>
        <taxon>Bacteria</taxon>
        <taxon>Bacillati</taxon>
        <taxon>Actinomycetota</taxon>
        <taxon>Actinomycetes</taxon>
        <taxon>Mycobacteriales</taxon>
        <taxon>Gordoniaceae</taxon>
        <taxon>Gordonia</taxon>
    </lineage>
</organism>
<protein>
    <recommendedName>
        <fullName evidence="3">DUF1839 family protein</fullName>
    </recommendedName>
</protein>
<dbReference type="KEGG" id="gbr:Gbro_1075"/>
<evidence type="ECO:0008006" key="3">
    <source>
        <dbReference type="Google" id="ProtNLM"/>
    </source>
</evidence>
<dbReference type="Proteomes" id="UP000001219">
    <property type="component" value="Chromosome"/>
</dbReference>
<dbReference type="EMBL" id="CP001802">
    <property type="protein sequence ID" value="ACY20384.1"/>
    <property type="molecule type" value="Genomic_DNA"/>
</dbReference>
<accession>D0L4G0</accession>